<dbReference type="Proteomes" id="UP000255277">
    <property type="component" value="Unassembled WGS sequence"/>
</dbReference>
<organism evidence="1 2">
    <name type="scientific">Staphylococcus gallinarum</name>
    <dbReference type="NCBI Taxonomy" id="1293"/>
    <lineage>
        <taxon>Bacteria</taxon>
        <taxon>Bacillati</taxon>
        <taxon>Bacillota</taxon>
        <taxon>Bacilli</taxon>
        <taxon>Bacillales</taxon>
        <taxon>Staphylococcaceae</taxon>
        <taxon>Staphylococcus</taxon>
    </lineage>
</organism>
<dbReference type="EMBL" id="UHDK01000001">
    <property type="protein sequence ID" value="SUM31648.1"/>
    <property type="molecule type" value="Genomic_DNA"/>
</dbReference>
<sequence>MLNVKRNELKQEVLEFLENEIPLYINGEFQASSKNEVFEVVRPFR</sequence>
<proteinExistence type="predicted"/>
<evidence type="ECO:0000313" key="1">
    <source>
        <dbReference type="EMBL" id="SUM31648.1"/>
    </source>
</evidence>
<protein>
    <submittedName>
        <fullName evidence="1">Uncharacterized protein</fullName>
    </submittedName>
</protein>
<accession>A0A380FBU8</accession>
<dbReference type="AlphaFoldDB" id="A0A380FBU8"/>
<name>A0A380FBU8_STAGA</name>
<evidence type="ECO:0000313" key="2">
    <source>
        <dbReference type="Proteomes" id="UP000255277"/>
    </source>
</evidence>
<gene>
    <name evidence="1" type="ORF">NCTC12195_01083</name>
</gene>
<reference evidence="1 2" key="1">
    <citation type="submission" date="2018-06" db="EMBL/GenBank/DDBJ databases">
        <authorList>
            <consortium name="Pathogen Informatics"/>
            <person name="Doyle S."/>
        </authorList>
    </citation>
    <scope>NUCLEOTIDE SEQUENCE [LARGE SCALE GENOMIC DNA]</scope>
    <source>
        <strain evidence="1 2">NCTC12195</strain>
    </source>
</reference>